<keyword evidence="2" id="KW-1185">Reference proteome</keyword>
<dbReference type="RefSeq" id="WP_163291082.1">
    <property type="nucleotide sequence ID" value="NZ_JAAGWY010000004.1"/>
</dbReference>
<name>A0A6L9Y216_9MICO</name>
<dbReference type="AlphaFoldDB" id="A0A6L9Y216"/>
<dbReference type="EMBL" id="JAAGWY010000004">
    <property type="protein sequence ID" value="NEN07616.1"/>
    <property type="molecule type" value="Genomic_DNA"/>
</dbReference>
<protein>
    <submittedName>
        <fullName evidence="1">Uncharacterized protein</fullName>
    </submittedName>
</protein>
<reference evidence="1 2" key="1">
    <citation type="journal article" date="2014" name="J. Microbiol.">
        <title>Diaminobutyricibacter tongyongensis gen. nov., sp. nov. and Homoserinibacter gongjuensis gen. nov., sp. nov. belong to the family Microbacteriaceae.</title>
        <authorList>
            <person name="Kim S.J."/>
            <person name="Ahn J.H."/>
            <person name="Weon H.Y."/>
            <person name="Hamada M."/>
            <person name="Suzuki K."/>
            <person name="Kwon S.W."/>
        </authorList>
    </citation>
    <scope>NUCLEOTIDE SEQUENCE [LARGE SCALE GENOMIC DNA]</scope>
    <source>
        <strain evidence="1 2">NBRC 108724</strain>
    </source>
</reference>
<comment type="caution">
    <text evidence="1">The sequence shown here is derived from an EMBL/GenBank/DDBJ whole genome shotgun (WGS) entry which is preliminary data.</text>
</comment>
<gene>
    <name evidence="1" type="ORF">G3T36_17300</name>
</gene>
<dbReference type="Proteomes" id="UP000474967">
    <property type="component" value="Unassembled WGS sequence"/>
</dbReference>
<sequence length="65" mass="7058">MTIQKQLAAEYGEAMQAVREHDNHLAQTISLYVSALRTECASRRVEASELHALLNGVTGGHDGHA</sequence>
<accession>A0A6L9Y216</accession>
<proteinExistence type="predicted"/>
<evidence type="ECO:0000313" key="2">
    <source>
        <dbReference type="Proteomes" id="UP000474967"/>
    </source>
</evidence>
<organism evidence="1 2">
    <name type="scientific">Leifsonia tongyongensis</name>
    <dbReference type="NCBI Taxonomy" id="1268043"/>
    <lineage>
        <taxon>Bacteria</taxon>
        <taxon>Bacillati</taxon>
        <taxon>Actinomycetota</taxon>
        <taxon>Actinomycetes</taxon>
        <taxon>Micrococcales</taxon>
        <taxon>Microbacteriaceae</taxon>
        <taxon>Leifsonia</taxon>
    </lineage>
</organism>
<evidence type="ECO:0000313" key="1">
    <source>
        <dbReference type="EMBL" id="NEN07616.1"/>
    </source>
</evidence>